<evidence type="ECO:0000313" key="2">
    <source>
        <dbReference type="EMBL" id="NFV78711.1"/>
    </source>
</evidence>
<dbReference type="EMBL" id="JAAIYP010000004">
    <property type="protein sequence ID" value="NFV78711.1"/>
    <property type="molecule type" value="Genomic_DNA"/>
</dbReference>
<keyword evidence="1" id="KW-0732">Signal</keyword>
<organism evidence="2 3">
    <name type="scientific">Magnetospirillum aberrantis SpK</name>
    <dbReference type="NCBI Taxonomy" id="908842"/>
    <lineage>
        <taxon>Bacteria</taxon>
        <taxon>Pseudomonadati</taxon>
        <taxon>Pseudomonadota</taxon>
        <taxon>Alphaproteobacteria</taxon>
        <taxon>Rhodospirillales</taxon>
        <taxon>Rhodospirillaceae</taxon>
        <taxon>Magnetospirillum</taxon>
    </lineage>
</organism>
<evidence type="ECO:0000313" key="3">
    <source>
        <dbReference type="Proteomes" id="UP000480684"/>
    </source>
</evidence>
<keyword evidence="3" id="KW-1185">Reference proteome</keyword>
<feature type="chain" id="PRO_5028811234" description="Sel1 repeat family protein" evidence="1">
    <location>
        <begin position="20"/>
        <end position="195"/>
    </location>
</feature>
<dbReference type="AlphaFoldDB" id="A0A7C9UWW3"/>
<feature type="signal peptide" evidence="1">
    <location>
        <begin position="1"/>
        <end position="19"/>
    </location>
</feature>
<name>A0A7C9UWW3_9PROT</name>
<sequence>MKTWLPAAILALLAAPVLAADLDLPEPPPGDWLAQADLFGAVAQSADDDRVVAWETRHANALSAGYLFDLARRLLPRDPDRALEWYVVAQVRGRYDAGRCVDDTAERAVSRLARQANSVLRYGEARRAEFAAAGQRAMARPDLLAHTVSPDWICAQGLSGMGGRSAGTTPPATWPKLENRLRSEWSRQFEAMARR</sequence>
<evidence type="ECO:0000256" key="1">
    <source>
        <dbReference type="SAM" id="SignalP"/>
    </source>
</evidence>
<proteinExistence type="predicted"/>
<reference evidence="2 3" key="1">
    <citation type="submission" date="2020-02" db="EMBL/GenBank/DDBJ databases">
        <authorList>
            <person name="Dziuba M."/>
            <person name="Kuznetsov B."/>
            <person name="Mardanov A."/>
            <person name="Ravin N."/>
            <person name="Grouzdev D."/>
        </authorList>
    </citation>
    <scope>NUCLEOTIDE SEQUENCE [LARGE SCALE GENOMIC DNA]</scope>
    <source>
        <strain evidence="2 3">SpK</strain>
    </source>
</reference>
<dbReference type="Proteomes" id="UP000480684">
    <property type="component" value="Unassembled WGS sequence"/>
</dbReference>
<accession>A0A7C9UWW3</accession>
<gene>
    <name evidence="2" type="ORF">G4223_01090</name>
</gene>
<dbReference type="RefSeq" id="WP_163673892.1">
    <property type="nucleotide sequence ID" value="NZ_JAAIYP010000004.1"/>
</dbReference>
<protein>
    <recommendedName>
        <fullName evidence="4">Sel1 repeat family protein</fullName>
    </recommendedName>
</protein>
<evidence type="ECO:0008006" key="4">
    <source>
        <dbReference type="Google" id="ProtNLM"/>
    </source>
</evidence>
<comment type="caution">
    <text evidence="2">The sequence shown here is derived from an EMBL/GenBank/DDBJ whole genome shotgun (WGS) entry which is preliminary data.</text>
</comment>